<dbReference type="Pfam" id="PF04471">
    <property type="entry name" value="Mrr_cat"/>
    <property type="match status" value="1"/>
</dbReference>
<dbReference type="PANTHER" id="PTHR28133:SF1">
    <property type="entry name" value="REQUIRED FOR RESPIRATORY GROWTH PROTEIN 7, MITOCHONDRIAL"/>
    <property type="match status" value="1"/>
</dbReference>
<accession>A0A9N9I9A4</accession>
<dbReference type="GO" id="GO:0005739">
    <property type="term" value="C:mitochondrion"/>
    <property type="evidence" value="ECO:0007669"/>
    <property type="project" value="UniProtKB-SubCell"/>
</dbReference>
<dbReference type="GO" id="GO:0004519">
    <property type="term" value="F:endonuclease activity"/>
    <property type="evidence" value="ECO:0007669"/>
    <property type="project" value="InterPro"/>
</dbReference>
<gene>
    <name evidence="4" type="ORF">FCALED_LOCUS14696</name>
</gene>
<dbReference type="Gene3D" id="3.40.1350.10">
    <property type="match status" value="1"/>
</dbReference>
<organism evidence="4 5">
    <name type="scientific">Funneliformis caledonium</name>
    <dbReference type="NCBI Taxonomy" id="1117310"/>
    <lineage>
        <taxon>Eukaryota</taxon>
        <taxon>Fungi</taxon>
        <taxon>Fungi incertae sedis</taxon>
        <taxon>Mucoromycota</taxon>
        <taxon>Glomeromycotina</taxon>
        <taxon>Glomeromycetes</taxon>
        <taxon>Glomerales</taxon>
        <taxon>Glomeraceae</taxon>
        <taxon>Funneliformis</taxon>
    </lineage>
</organism>
<name>A0A9N9I9A4_9GLOM</name>
<comment type="subcellular location">
    <subcellularLocation>
        <location evidence="1">Mitochondrion</location>
    </subcellularLocation>
</comment>
<evidence type="ECO:0000313" key="5">
    <source>
        <dbReference type="Proteomes" id="UP000789570"/>
    </source>
</evidence>
<evidence type="ECO:0000313" key="4">
    <source>
        <dbReference type="EMBL" id="CAG8726396.1"/>
    </source>
</evidence>
<keyword evidence="5" id="KW-1185">Reference proteome</keyword>
<dbReference type="GO" id="GO:0009307">
    <property type="term" value="P:DNA restriction-modification system"/>
    <property type="evidence" value="ECO:0007669"/>
    <property type="project" value="InterPro"/>
</dbReference>
<dbReference type="SUPFAM" id="SSF52980">
    <property type="entry name" value="Restriction endonuclease-like"/>
    <property type="match status" value="1"/>
</dbReference>
<comment type="caution">
    <text evidence="4">The sequence shown here is derived from an EMBL/GenBank/DDBJ whole genome shotgun (WGS) entry which is preliminary data.</text>
</comment>
<dbReference type="AlphaFoldDB" id="A0A9N9I9A4"/>
<protein>
    <submittedName>
        <fullName evidence="4">3006_t:CDS:1</fullName>
    </submittedName>
</protein>
<dbReference type="InterPro" id="IPR011335">
    <property type="entry name" value="Restrct_endonuc-II-like"/>
</dbReference>
<dbReference type="PANTHER" id="PTHR28133">
    <property type="entry name" value="REQUIRED FOR RESPIRATORY GROWTH PROTEIN 7, MITOCHONDRIAL"/>
    <property type="match status" value="1"/>
</dbReference>
<dbReference type="EMBL" id="CAJVPQ010011265">
    <property type="protein sequence ID" value="CAG8726396.1"/>
    <property type="molecule type" value="Genomic_DNA"/>
</dbReference>
<dbReference type="InterPro" id="IPR007560">
    <property type="entry name" value="Restrct_endonuc_IV_Mrr"/>
</dbReference>
<reference evidence="4" key="1">
    <citation type="submission" date="2021-06" db="EMBL/GenBank/DDBJ databases">
        <authorList>
            <person name="Kallberg Y."/>
            <person name="Tangrot J."/>
            <person name="Rosling A."/>
        </authorList>
    </citation>
    <scope>NUCLEOTIDE SEQUENCE</scope>
    <source>
        <strain evidence="4">UK204</strain>
    </source>
</reference>
<proteinExistence type="predicted"/>
<sequence length="111" mass="12073">MTSSVALGRAFEEKNVNLLKAKNVQVERTGPRGSGDRYARAHKGRKICRQCKAWKKKKIGPAVIREMIGALANEPRQTIGVVVGLTKDSFTNDAVKAAEKAGIITTDSNHL</sequence>
<feature type="domain" description="Restriction endonuclease type IV Mrr" evidence="3">
    <location>
        <begin position="8"/>
        <end position="111"/>
    </location>
</feature>
<evidence type="ECO:0000256" key="2">
    <source>
        <dbReference type="ARBA" id="ARBA00023128"/>
    </source>
</evidence>
<evidence type="ECO:0000256" key="1">
    <source>
        <dbReference type="ARBA" id="ARBA00004173"/>
    </source>
</evidence>
<dbReference type="InterPro" id="IPR011856">
    <property type="entry name" value="tRNA_endonuc-like_dom_sf"/>
</dbReference>
<evidence type="ECO:0000259" key="3">
    <source>
        <dbReference type="Pfam" id="PF04471"/>
    </source>
</evidence>
<dbReference type="Proteomes" id="UP000789570">
    <property type="component" value="Unassembled WGS sequence"/>
</dbReference>
<dbReference type="GO" id="GO:0006302">
    <property type="term" value="P:double-strand break repair"/>
    <property type="evidence" value="ECO:0007669"/>
    <property type="project" value="UniProtKB-ARBA"/>
</dbReference>
<dbReference type="GO" id="GO:0003677">
    <property type="term" value="F:DNA binding"/>
    <property type="evidence" value="ECO:0007669"/>
    <property type="project" value="InterPro"/>
</dbReference>
<dbReference type="InterPro" id="IPR018828">
    <property type="entry name" value="RRG7"/>
</dbReference>
<keyword evidence="2" id="KW-0496">Mitochondrion</keyword>
<dbReference type="OrthoDB" id="2400695at2759"/>